<organism evidence="1 2">
    <name type="scientific">Ferruginibacter yonginensis</name>
    <dbReference type="NCBI Taxonomy" id="1310416"/>
    <lineage>
        <taxon>Bacteria</taxon>
        <taxon>Pseudomonadati</taxon>
        <taxon>Bacteroidota</taxon>
        <taxon>Chitinophagia</taxon>
        <taxon>Chitinophagales</taxon>
        <taxon>Chitinophagaceae</taxon>
        <taxon>Ferruginibacter</taxon>
    </lineage>
</organism>
<comment type="caution">
    <text evidence="1">The sequence shown here is derived from an EMBL/GenBank/DDBJ whole genome shotgun (WGS) entry which is preliminary data.</text>
</comment>
<name>A0ABV8QQ95_9BACT</name>
<dbReference type="RefSeq" id="WP_379707878.1">
    <property type="nucleotide sequence ID" value="NZ_JBHSCZ010000001.1"/>
</dbReference>
<evidence type="ECO:0000313" key="1">
    <source>
        <dbReference type="EMBL" id="MFC4262455.1"/>
    </source>
</evidence>
<dbReference type="EMBL" id="JBHSCZ010000001">
    <property type="protein sequence ID" value="MFC4262455.1"/>
    <property type="molecule type" value="Genomic_DNA"/>
</dbReference>
<reference evidence="2" key="1">
    <citation type="journal article" date="2019" name="Int. J. Syst. Evol. Microbiol.">
        <title>The Global Catalogue of Microorganisms (GCM) 10K type strain sequencing project: providing services to taxonomists for standard genome sequencing and annotation.</title>
        <authorList>
            <consortium name="The Broad Institute Genomics Platform"/>
            <consortium name="The Broad Institute Genome Sequencing Center for Infectious Disease"/>
            <person name="Wu L."/>
            <person name="Ma J."/>
        </authorList>
    </citation>
    <scope>NUCLEOTIDE SEQUENCE [LARGE SCALE GENOMIC DNA]</scope>
    <source>
        <strain evidence="2">CECT 8289</strain>
    </source>
</reference>
<evidence type="ECO:0000313" key="2">
    <source>
        <dbReference type="Proteomes" id="UP001595907"/>
    </source>
</evidence>
<gene>
    <name evidence="1" type="ORF">ACFOWM_06185</name>
</gene>
<dbReference type="Proteomes" id="UP001595907">
    <property type="component" value="Unassembled WGS sequence"/>
</dbReference>
<accession>A0ABV8QQ95</accession>
<protein>
    <submittedName>
        <fullName evidence="1">Uncharacterized protein</fullName>
    </submittedName>
</protein>
<keyword evidence="2" id="KW-1185">Reference proteome</keyword>
<proteinExistence type="predicted"/>
<sequence length="79" mass="9147">MSHPTFAKIFNLPIAQVLITKEAAAINYFFVEQKTQFNDILFETCTTFTEEKKALEFFESYNETDAQSFCNLIQNLVPL</sequence>